<reference evidence="2 3" key="1">
    <citation type="submission" date="2024-09" db="EMBL/GenBank/DDBJ databases">
        <authorList>
            <person name="Sun Q."/>
            <person name="Mori K."/>
        </authorList>
    </citation>
    <scope>NUCLEOTIDE SEQUENCE [LARGE SCALE GENOMIC DNA]</scope>
    <source>
        <strain evidence="2 3">TBRC 4576</strain>
    </source>
</reference>
<dbReference type="GO" id="GO:0016787">
    <property type="term" value="F:hydrolase activity"/>
    <property type="evidence" value="ECO:0007669"/>
    <property type="project" value="UniProtKB-KW"/>
</dbReference>
<dbReference type="InterPro" id="IPR012341">
    <property type="entry name" value="6hp_glycosidase-like_sf"/>
</dbReference>
<sequence length="374" mass="43523">MYRQYGDLQTDWPTKGAQTMLNREPEMNLKGKWEYEDGLMLNGMYAIYKTTHEKAYFDYIKHNIDEFIDDEGHIKSYHRDEWSLDFINNGKAVLDLYDETHDPKYKAVADRLYDQLLSQPRTDIDVFWHKQIYPNQIWLDGLYMGSVFYARYQKTFGITDHLEDVVHQFLGAYKATYDEKTGLCYHATDVSRKAFWCDPETGHSPHFWTRSIGWFVMAIVDVMEYLPADLDGREQMLSNLRDLLKALRKVADPKTGLWYQVTDEGDRPMNYLESSGSLMILNAIAKGLRMGYLDEAEWSDFLKNGFENALQQFISVDRHDYVNVNKIAHVGGLGGANKRDGSFAYYMSEPIVVNDHKGVGPFLLLANEMRQRLN</sequence>
<protein>
    <submittedName>
        <fullName evidence="2">Glycoside hydrolase family 105 protein</fullName>
    </submittedName>
</protein>
<proteinExistence type="predicted"/>
<dbReference type="Gene3D" id="1.50.10.10">
    <property type="match status" value="1"/>
</dbReference>
<evidence type="ECO:0000313" key="2">
    <source>
        <dbReference type="EMBL" id="MFB9769216.1"/>
    </source>
</evidence>
<dbReference type="Pfam" id="PF07470">
    <property type="entry name" value="Glyco_hydro_88"/>
    <property type="match status" value="1"/>
</dbReference>
<keyword evidence="1 2" id="KW-0378">Hydrolase</keyword>
<dbReference type="InterPro" id="IPR008928">
    <property type="entry name" value="6-hairpin_glycosidase_sf"/>
</dbReference>
<dbReference type="InterPro" id="IPR010905">
    <property type="entry name" value="Glyco_hydro_88"/>
</dbReference>
<accession>A0ABV5WU24</accession>
<comment type="caution">
    <text evidence="2">The sequence shown here is derived from an EMBL/GenBank/DDBJ whole genome shotgun (WGS) entry which is preliminary data.</text>
</comment>
<name>A0ABV5WU24_9LACO</name>
<evidence type="ECO:0000313" key="3">
    <source>
        <dbReference type="Proteomes" id="UP001589691"/>
    </source>
</evidence>
<dbReference type="InterPro" id="IPR052043">
    <property type="entry name" value="PolySaccharide_Degr_Enz"/>
</dbReference>
<dbReference type="EMBL" id="JBHLZY010000010">
    <property type="protein sequence ID" value="MFB9769216.1"/>
    <property type="molecule type" value="Genomic_DNA"/>
</dbReference>
<keyword evidence="3" id="KW-1185">Reference proteome</keyword>
<dbReference type="PANTHER" id="PTHR33886">
    <property type="entry name" value="UNSATURATED RHAMNOGALACTURONAN HYDROLASE (EUROFUNG)"/>
    <property type="match status" value="1"/>
</dbReference>
<evidence type="ECO:0000256" key="1">
    <source>
        <dbReference type="ARBA" id="ARBA00022801"/>
    </source>
</evidence>
<gene>
    <name evidence="2" type="ORF">ACFFLI_04900</name>
</gene>
<dbReference type="RefSeq" id="WP_137642549.1">
    <property type="nucleotide sequence ID" value="NZ_BJEA01000009.1"/>
</dbReference>
<organism evidence="2 3">
    <name type="scientific">Lactiplantibacillus modestisalitolerans</name>
    <dbReference type="NCBI Taxonomy" id="1457219"/>
    <lineage>
        <taxon>Bacteria</taxon>
        <taxon>Bacillati</taxon>
        <taxon>Bacillota</taxon>
        <taxon>Bacilli</taxon>
        <taxon>Lactobacillales</taxon>
        <taxon>Lactobacillaceae</taxon>
        <taxon>Lactiplantibacillus</taxon>
    </lineage>
</organism>
<dbReference type="Proteomes" id="UP001589691">
    <property type="component" value="Unassembled WGS sequence"/>
</dbReference>
<dbReference type="PANTHER" id="PTHR33886:SF8">
    <property type="entry name" value="UNSATURATED RHAMNOGALACTURONAN HYDROLASE (EUROFUNG)"/>
    <property type="match status" value="1"/>
</dbReference>
<dbReference type="SUPFAM" id="SSF48208">
    <property type="entry name" value="Six-hairpin glycosidases"/>
    <property type="match status" value="1"/>
</dbReference>